<sequence length="135" mass="14792">MPGRQKWRISLPSRSVVSFISGWSRWALHFISLARAPHPFSVLVFGARCSRAGGLLPPATCAKVVRSLLRSVDHDPALSWRLSSPFAPFCPPLPPSPSLARAKTQTHVHCGRPCFAPTTPSPPLRFIPRSIVPPK</sequence>
<keyword evidence="2" id="KW-1185">Reference proteome</keyword>
<accession>A0A8E2DLN3</accession>
<evidence type="ECO:0000313" key="1">
    <source>
        <dbReference type="EMBL" id="OCH90054.1"/>
    </source>
</evidence>
<dbReference type="Proteomes" id="UP000250043">
    <property type="component" value="Unassembled WGS sequence"/>
</dbReference>
<name>A0A8E2DLN3_9APHY</name>
<proteinExistence type="predicted"/>
<gene>
    <name evidence="1" type="ORF">OBBRIDRAFT_629668</name>
</gene>
<dbReference type="AlphaFoldDB" id="A0A8E2DLN3"/>
<evidence type="ECO:0000313" key="2">
    <source>
        <dbReference type="Proteomes" id="UP000250043"/>
    </source>
</evidence>
<organism evidence="1 2">
    <name type="scientific">Obba rivulosa</name>
    <dbReference type="NCBI Taxonomy" id="1052685"/>
    <lineage>
        <taxon>Eukaryota</taxon>
        <taxon>Fungi</taxon>
        <taxon>Dikarya</taxon>
        <taxon>Basidiomycota</taxon>
        <taxon>Agaricomycotina</taxon>
        <taxon>Agaricomycetes</taxon>
        <taxon>Polyporales</taxon>
        <taxon>Gelatoporiaceae</taxon>
        <taxon>Obba</taxon>
    </lineage>
</organism>
<reference evidence="1 2" key="1">
    <citation type="submission" date="2016-07" db="EMBL/GenBank/DDBJ databases">
        <title>Draft genome of the white-rot fungus Obba rivulosa 3A-2.</title>
        <authorList>
            <consortium name="DOE Joint Genome Institute"/>
            <person name="Miettinen O."/>
            <person name="Riley R."/>
            <person name="Acob R."/>
            <person name="Barry K."/>
            <person name="Cullen D."/>
            <person name="De Vries R."/>
            <person name="Hainaut M."/>
            <person name="Hatakka A."/>
            <person name="Henrissat B."/>
            <person name="Hilden K."/>
            <person name="Kuo R."/>
            <person name="Labutti K."/>
            <person name="Lipzen A."/>
            <person name="Makela M.R."/>
            <person name="Sandor L."/>
            <person name="Spatafora J.W."/>
            <person name="Grigoriev I.V."/>
            <person name="Hibbett D.S."/>
        </authorList>
    </citation>
    <scope>NUCLEOTIDE SEQUENCE [LARGE SCALE GENOMIC DNA]</scope>
    <source>
        <strain evidence="1 2">3A-2</strain>
    </source>
</reference>
<protein>
    <submittedName>
        <fullName evidence="1">Uncharacterized protein</fullName>
    </submittedName>
</protein>
<dbReference type="EMBL" id="KV722413">
    <property type="protein sequence ID" value="OCH90054.1"/>
    <property type="molecule type" value="Genomic_DNA"/>
</dbReference>